<sequence>MLRTTTTMVEERTRRWSSSSSAASAVALVGDYNLYIRVADPIISPDHPRCPAVALVSHEKQQHLPLALLVGTPSRSSISSGEMPIRELIVDLIGDRNSVRGFSRCSSRSQDVVHGGYDSMAMGVLQHRRPEGKRGGDG</sequence>
<name>A0AA35ZE20_LACSI</name>
<gene>
    <name evidence="1" type="ORF">LSALG_LOCUS29783</name>
</gene>
<organism evidence="1 2">
    <name type="scientific">Lactuca saligna</name>
    <name type="common">Willowleaf lettuce</name>
    <dbReference type="NCBI Taxonomy" id="75948"/>
    <lineage>
        <taxon>Eukaryota</taxon>
        <taxon>Viridiplantae</taxon>
        <taxon>Streptophyta</taxon>
        <taxon>Embryophyta</taxon>
        <taxon>Tracheophyta</taxon>
        <taxon>Spermatophyta</taxon>
        <taxon>Magnoliopsida</taxon>
        <taxon>eudicotyledons</taxon>
        <taxon>Gunneridae</taxon>
        <taxon>Pentapetalae</taxon>
        <taxon>asterids</taxon>
        <taxon>campanulids</taxon>
        <taxon>Asterales</taxon>
        <taxon>Asteraceae</taxon>
        <taxon>Cichorioideae</taxon>
        <taxon>Cichorieae</taxon>
        <taxon>Lactucinae</taxon>
        <taxon>Lactuca</taxon>
    </lineage>
</organism>
<protein>
    <submittedName>
        <fullName evidence="1">Uncharacterized protein</fullName>
    </submittedName>
</protein>
<keyword evidence="2" id="KW-1185">Reference proteome</keyword>
<evidence type="ECO:0000313" key="1">
    <source>
        <dbReference type="EMBL" id="CAI9290596.1"/>
    </source>
</evidence>
<evidence type="ECO:0000313" key="2">
    <source>
        <dbReference type="Proteomes" id="UP001177003"/>
    </source>
</evidence>
<dbReference type="EMBL" id="OX465082">
    <property type="protein sequence ID" value="CAI9290596.1"/>
    <property type="molecule type" value="Genomic_DNA"/>
</dbReference>
<reference evidence="1" key="1">
    <citation type="submission" date="2023-04" db="EMBL/GenBank/DDBJ databases">
        <authorList>
            <person name="Vijverberg K."/>
            <person name="Xiong W."/>
            <person name="Schranz E."/>
        </authorList>
    </citation>
    <scope>NUCLEOTIDE SEQUENCE</scope>
</reference>
<dbReference type="AlphaFoldDB" id="A0AA35ZE20"/>
<accession>A0AA35ZE20</accession>
<proteinExistence type="predicted"/>
<dbReference type="Proteomes" id="UP001177003">
    <property type="component" value="Chromosome 6"/>
</dbReference>